<organism evidence="8 9">
    <name type="scientific">Aurantiacibacter marinus</name>
    <dbReference type="NCBI Taxonomy" id="874156"/>
    <lineage>
        <taxon>Bacteria</taxon>
        <taxon>Pseudomonadati</taxon>
        <taxon>Pseudomonadota</taxon>
        <taxon>Alphaproteobacteria</taxon>
        <taxon>Sphingomonadales</taxon>
        <taxon>Erythrobacteraceae</taxon>
        <taxon>Aurantiacibacter</taxon>
    </lineage>
</organism>
<dbReference type="InterPro" id="IPR000531">
    <property type="entry name" value="Beta-barrel_TonB"/>
</dbReference>
<keyword evidence="5" id="KW-0732">Signal</keyword>
<dbReference type="GO" id="GO:0009279">
    <property type="term" value="C:cell outer membrane"/>
    <property type="evidence" value="ECO:0007669"/>
    <property type="project" value="UniProtKB-SubCell"/>
</dbReference>
<evidence type="ECO:0000256" key="3">
    <source>
        <dbReference type="ARBA" id="ARBA00023237"/>
    </source>
</evidence>
<dbReference type="SUPFAM" id="SSF56935">
    <property type="entry name" value="Porins"/>
    <property type="match status" value="1"/>
</dbReference>
<dbReference type="Gene3D" id="2.40.170.20">
    <property type="entry name" value="TonB-dependent receptor, beta-barrel domain"/>
    <property type="match status" value="1"/>
</dbReference>
<dbReference type="Pfam" id="PF07715">
    <property type="entry name" value="Plug"/>
    <property type="match status" value="1"/>
</dbReference>
<evidence type="ECO:0000256" key="4">
    <source>
        <dbReference type="RuleBase" id="RU003357"/>
    </source>
</evidence>
<keyword evidence="2 4" id="KW-0472">Membrane</keyword>
<comment type="subcellular location">
    <subcellularLocation>
        <location evidence="1 4">Cell outer membrane</location>
    </subcellularLocation>
</comment>
<feature type="domain" description="TonB-dependent receptor-like beta-barrel" evidence="6">
    <location>
        <begin position="471"/>
        <end position="985"/>
    </location>
</feature>
<dbReference type="Pfam" id="PF00593">
    <property type="entry name" value="TonB_dep_Rec_b-barrel"/>
    <property type="match status" value="1"/>
</dbReference>
<evidence type="ECO:0000259" key="6">
    <source>
        <dbReference type="Pfam" id="PF00593"/>
    </source>
</evidence>
<reference evidence="8 9" key="1">
    <citation type="submission" date="2015-04" db="EMBL/GenBank/DDBJ databases">
        <title>The draft genome sequence of Erythrobacter marinus HWDM-33.</title>
        <authorList>
            <person name="Zhuang L."/>
            <person name="Liu Y."/>
            <person name="Shao Z."/>
        </authorList>
    </citation>
    <scope>NUCLEOTIDE SEQUENCE [LARGE SCALE GENOMIC DNA]</scope>
    <source>
        <strain evidence="8 9">HWDM-33</strain>
    </source>
</reference>
<comment type="similarity">
    <text evidence="4">Belongs to the TonB-dependent receptor family.</text>
</comment>
<name>A0A0H0XQB1_9SPHN</name>
<evidence type="ECO:0000256" key="2">
    <source>
        <dbReference type="ARBA" id="ARBA00023136"/>
    </source>
</evidence>
<gene>
    <name evidence="8" type="ORF">AAV99_00135</name>
</gene>
<evidence type="ECO:0000313" key="8">
    <source>
        <dbReference type="EMBL" id="KLI64132.1"/>
    </source>
</evidence>
<keyword evidence="4" id="KW-0798">TonB box</keyword>
<dbReference type="PANTHER" id="PTHR40980">
    <property type="entry name" value="PLUG DOMAIN-CONTAINING PROTEIN"/>
    <property type="match status" value="1"/>
</dbReference>
<dbReference type="EMBL" id="LBHU01000001">
    <property type="protein sequence ID" value="KLI64132.1"/>
    <property type="molecule type" value="Genomic_DNA"/>
</dbReference>
<evidence type="ECO:0000259" key="7">
    <source>
        <dbReference type="Pfam" id="PF07715"/>
    </source>
</evidence>
<accession>A0A0H0XQB1</accession>
<feature type="domain" description="TonB-dependent receptor plug" evidence="7">
    <location>
        <begin position="65"/>
        <end position="166"/>
    </location>
</feature>
<feature type="chain" id="PRO_5002588894" evidence="5">
    <location>
        <begin position="31"/>
        <end position="1019"/>
    </location>
</feature>
<keyword evidence="3" id="KW-0998">Cell outer membrane</keyword>
<dbReference type="Proteomes" id="UP000053455">
    <property type="component" value="Unassembled WGS sequence"/>
</dbReference>
<dbReference type="AlphaFoldDB" id="A0A0H0XQB1"/>
<comment type="caution">
    <text evidence="8">The sequence shown here is derived from an EMBL/GenBank/DDBJ whole genome shotgun (WGS) entry which is preliminary data.</text>
</comment>
<dbReference type="InterPro" id="IPR037066">
    <property type="entry name" value="Plug_dom_sf"/>
</dbReference>
<dbReference type="OrthoDB" id="5476657at2"/>
<dbReference type="STRING" id="874156.GCA_001021555_01264"/>
<evidence type="ECO:0000256" key="1">
    <source>
        <dbReference type="ARBA" id="ARBA00004442"/>
    </source>
</evidence>
<dbReference type="Gene3D" id="2.170.130.10">
    <property type="entry name" value="TonB-dependent receptor, plug domain"/>
    <property type="match status" value="1"/>
</dbReference>
<keyword evidence="9" id="KW-1185">Reference proteome</keyword>
<evidence type="ECO:0000313" key="9">
    <source>
        <dbReference type="Proteomes" id="UP000053455"/>
    </source>
</evidence>
<evidence type="ECO:0000256" key="5">
    <source>
        <dbReference type="SAM" id="SignalP"/>
    </source>
</evidence>
<dbReference type="InterPro" id="IPR012910">
    <property type="entry name" value="Plug_dom"/>
</dbReference>
<proteinExistence type="inferred from homology"/>
<dbReference type="InterPro" id="IPR010104">
    <property type="entry name" value="TonB_rcpt_bac"/>
</dbReference>
<feature type="signal peptide" evidence="5">
    <location>
        <begin position="1"/>
        <end position="30"/>
    </location>
</feature>
<dbReference type="PANTHER" id="PTHR40980:SF3">
    <property type="entry name" value="TONB-DEPENDENT RECEPTOR-LIKE BETA-BARREL DOMAIN-CONTAINING PROTEIN"/>
    <property type="match status" value="1"/>
</dbReference>
<dbReference type="NCBIfam" id="TIGR01782">
    <property type="entry name" value="TonB-Xanth-Caul"/>
    <property type="match status" value="1"/>
</dbReference>
<sequence>MRKTIKSALCTAASTAVASALLLVSNQALAQSTDDQDSTSPDNDTNVIIVSGILGSLASALEEERRADNIVEVIRAEDIGKLPDQNLAEVLENITGVQIDRSAGVGTSVQIRGTGANRVEINGVSTVGAGNGRSGISFEDLPAALIAAVEVTKVSEASTIEGSVGGTINLRTIRPLDLRGPLISVRAQGEYSDLSDTISPRISATVGNNWDTGAGEIGLVLSASYAELDVTQFSPRVDRDRAVLPNSGLASAESFPFLRIQFLDQQLTNQEYETLNFTGSVEWKPTDNLRLYVDATINDQSRIQQSSRAFFSGTTATPVINNTDNTSFETVDLGTVDGPNGPLVLGEVQAVTSGVLGVGVAGNGSIDANLRMGTQTGSRLTESSVLAAGFEWNFDRLTANVELSRSKSVTDLPNLSSEIDFINPRGPQPSLGRSSDNGVPAIFDTRDGILQFGIAPGLAESPTSADLLNPANYRLRGLGQGASSNDNQEDAFRVDLNFDTVGVLPLFSSIDAGWRHNVSSAVNLDSTLSSNFTATSSPSFFRPSLDQFSQFVVAGPNNFNAADSRTLFIPDYLQIDPVASVTDRAGLITAINAAISENNQANNVSLPLIGEPTQTLTAFFDIEEKTNALYVQGNYDFDVGNIPIRGNLGVRWVQTDINSTGNNVINGVVEGQLNQSSSYDFLLPRWSFVAEPAADLLIRAGISRDLRRPNFDDLSISVAFSGSATAPVTIGNPDLQPETVWSYDLAGEYYFSDTGLISVGVFHKRRTNLFARETAFPTETTGAGGQIERDITPPCEGGGIFNPFADRNVFSSIQGQGLCVPVASTINSSGVATQTGVEVAFQYDLSRFENTLGFASGFGFIGNFTYQEDGGDVSNFYNGSGGGNALNQLLGRTDTNQSTQTLDDDVVFQRITLPNLSNYAYNATLFYDKYGINFRARYTWRSDFVIQETQRFGLPRVVDDRGQLNASLSYAITDRLSVGIDGINLLREDRNEWCINDDALLCEQGLTDRRFVAGVSFQF</sequence>
<keyword evidence="8" id="KW-0675">Receptor</keyword>
<dbReference type="InterPro" id="IPR036942">
    <property type="entry name" value="Beta-barrel_TonB_sf"/>
</dbReference>
<dbReference type="PATRIC" id="fig|874156.12.peg.27"/>
<dbReference type="RefSeq" id="WP_047091992.1">
    <property type="nucleotide sequence ID" value="NZ_LBHU01000001.1"/>
</dbReference>
<protein>
    <submittedName>
        <fullName evidence="8">TonB-dependent receptor</fullName>
    </submittedName>
</protein>